<dbReference type="InterPro" id="IPR013249">
    <property type="entry name" value="RNA_pol_sigma70_r4_t2"/>
</dbReference>
<dbReference type="Pfam" id="PF08281">
    <property type="entry name" value="Sigma70_r4_2"/>
    <property type="match status" value="1"/>
</dbReference>
<keyword evidence="4" id="KW-0804">Transcription</keyword>
<dbReference type="AlphaFoldDB" id="A0A1M6WX01"/>
<dbReference type="OrthoDB" id="9780299at2"/>
<reference evidence="8 9" key="1">
    <citation type="submission" date="2016-11" db="EMBL/GenBank/DDBJ databases">
        <authorList>
            <person name="Jaros S."/>
            <person name="Januszkiewicz K."/>
            <person name="Wedrychowicz H."/>
        </authorList>
    </citation>
    <scope>NUCLEOTIDE SEQUENCE [LARGE SCALE GENOMIC DNA]</scope>
    <source>
        <strain evidence="8 9">DSM 43832</strain>
    </source>
</reference>
<dbReference type="PANTHER" id="PTHR47756">
    <property type="entry name" value="BLL6612 PROTEIN-RELATED"/>
    <property type="match status" value="1"/>
</dbReference>
<dbReference type="PANTHER" id="PTHR47756:SF2">
    <property type="entry name" value="BLL6612 PROTEIN"/>
    <property type="match status" value="1"/>
</dbReference>
<evidence type="ECO:0000256" key="2">
    <source>
        <dbReference type="ARBA" id="ARBA00023015"/>
    </source>
</evidence>
<dbReference type="EMBL" id="FRAP01000015">
    <property type="protein sequence ID" value="SHK98171.1"/>
    <property type="molecule type" value="Genomic_DNA"/>
</dbReference>
<dbReference type="GO" id="GO:0006352">
    <property type="term" value="P:DNA-templated transcription initiation"/>
    <property type="evidence" value="ECO:0007669"/>
    <property type="project" value="InterPro"/>
</dbReference>
<dbReference type="Proteomes" id="UP000184363">
    <property type="component" value="Unassembled WGS sequence"/>
</dbReference>
<keyword evidence="3" id="KW-0731">Sigma factor</keyword>
<dbReference type="Gene3D" id="1.10.1740.10">
    <property type="match status" value="1"/>
</dbReference>
<dbReference type="InterPro" id="IPR046531">
    <property type="entry name" value="DUF6596"/>
</dbReference>
<dbReference type="InterPro" id="IPR036388">
    <property type="entry name" value="WH-like_DNA-bd_sf"/>
</dbReference>
<feature type="domain" description="RNA polymerase sigma-70 region 2" evidence="5">
    <location>
        <begin position="9"/>
        <end position="73"/>
    </location>
</feature>
<dbReference type="Gene3D" id="1.10.10.10">
    <property type="entry name" value="Winged helix-like DNA-binding domain superfamily/Winged helix DNA-binding domain"/>
    <property type="match status" value="1"/>
</dbReference>
<dbReference type="STRING" id="1848.SAMN05443637_115154"/>
<evidence type="ECO:0000259" key="5">
    <source>
        <dbReference type="Pfam" id="PF04542"/>
    </source>
</evidence>
<feature type="domain" description="DUF6596" evidence="7">
    <location>
        <begin position="170"/>
        <end position="270"/>
    </location>
</feature>
<protein>
    <submittedName>
        <fullName evidence="8">RNA polymerase, sigma subunit, ECF family</fullName>
    </submittedName>
</protein>
<accession>A0A1M6WX01</accession>
<dbReference type="GO" id="GO:0003677">
    <property type="term" value="F:DNA binding"/>
    <property type="evidence" value="ECO:0007669"/>
    <property type="project" value="InterPro"/>
</dbReference>
<dbReference type="RefSeq" id="WP_073458609.1">
    <property type="nucleotide sequence ID" value="NZ_CALGVN010000033.1"/>
</dbReference>
<sequence length="401" mass="42847">MTALEHVLRRAAPQVLGVLVRRYGDFAAAEDAVQEALILAAAHWARDGVPDHPHAWLIRTATRKLVDEHRATAARHRREAAVALEPPPAPVPDTDDTLRLLVLCCHPVLTPASAVALTLRAVGGLTTAEIAAAFLVPEPTMAQRISRAKARVAAAGARFELPEPAERGRRVQAVLRVLYVMFTEAHTSSGGAGLQRVDLAREAIRLTRLLHAALPGDPEVAGLLALQLLTDARRAARTGPHGALVPLEEQDRSLWDRAAIAEGLSLVVAARRAGVVGEYQLQAAVAAVHAAAPTAADTDWAQIRTLYELLERLTDNPVVTLNRAVAVARTEGPAAGLALLDEIAPVLAGHHRLDAVRAHLLEEAGRPTEAARHYAAAAARALNLPEREYLTKRAARARSAT</sequence>
<proteinExistence type="inferred from homology"/>
<evidence type="ECO:0000313" key="9">
    <source>
        <dbReference type="Proteomes" id="UP000184363"/>
    </source>
</evidence>
<dbReference type="Pfam" id="PF20239">
    <property type="entry name" value="DUF6596"/>
    <property type="match status" value="1"/>
</dbReference>
<dbReference type="SUPFAM" id="SSF88659">
    <property type="entry name" value="Sigma3 and sigma4 domains of RNA polymerase sigma factors"/>
    <property type="match status" value="1"/>
</dbReference>
<evidence type="ECO:0000256" key="1">
    <source>
        <dbReference type="ARBA" id="ARBA00010641"/>
    </source>
</evidence>
<dbReference type="GO" id="GO:0016987">
    <property type="term" value="F:sigma factor activity"/>
    <property type="evidence" value="ECO:0007669"/>
    <property type="project" value="UniProtKB-KW"/>
</dbReference>
<organism evidence="8 9">
    <name type="scientific">Pseudonocardia thermophila</name>
    <dbReference type="NCBI Taxonomy" id="1848"/>
    <lineage>
        <taxon>Bacteria</taxon>
        <taxon>Bacillati</taxon>
        <taxon>Actinomycetota</taxon>
        <taxon>Actinomycetes</taxon>
        <taxon>Pseudonocardiales</taxon>
        <taxon>Pseudonocardiaceae</taxon>
        <taxon>Pseudonocardia</taxon>
    </lineage>
</organism>
<evidence type="ECO:0000256" key="3">
    <source>
        <dbReference type="ARBA" id="ARBA00023082"/>
    </source>
</evidence>
<keyword evidence="2" id="KW-0805">Transcription regulation</keyword>
<evidence type="ECO:0000259" key="6">
    <source>
        <dbReference type="Pfam" id="PF08281"/>
    </source>
</evidence>
<dbReference type="InterPro" id="IPR007627">
    <property type="entry name" value="RNA_pol_sigma70_r2"/>
</dbReference>
<gene>
    <name evidence="8" type="ORF">SAMN05443637_115154</name>
</gene>
<dbReference type="SUPFAM" id="SSF88946">
    <property type="entry name" value="Sigma2 domain of RNA polymerase sigma factors"/>
    <property type="match status" value="1"/>
</dbReference>
<evidence type="ECO:0000256" key="4">
    <source>
        <dbReference type="ARBA" id="ARBA00023163"/>
    </source>
</evidence>
<evidence type="ECO:0000259" key="7">
    <source>
        <dbReference type="Pfam" id="PF20239"/>
    </source>
</evidence>
<feature type="domain" description="RNA polymerase sigma factor 70 region 4 type 2" evidence="6">
    <location>
        <begin position="100"/>
        <end position="151"/>
    </location>
</feature>
<keyword evidence="9" id="KW-1185">Reference proteome</keyword>
<name>A0A1M6WX01_PSETH</name>
<evidence type="ECO:0000313" key="8">
    <source>
        <dbReference type="EMBL" id="SHK98171.1"/>
    </source>
</evidence>
<dbReference type="InterPro" id="IPR013325">
    <property type="entry name" value="RNA_pol_sigma_r2"/>
</dbReference>
<comment type="similarity">
    <text evidence="1">Belongs to the sigma-70 factor family. ECF subfamily.</text>
</comment>
<dbReference type="InterPro" id="IPR013324">
    <property type="entry name" value="RNA_pol_sigma_r3/r4-like"/>
</dbReference>
<dbReference type="Pfam" id="PF04542">
    <property type="entry name" value="Sigma70_r2"/>
    <property type="match status" value="1"/>
</dbReference>